<dbReference type="PANTHER" id="PTHR21248">
    <property type="entry name" value="CARDIOLIPIN SYNTHASE"/>
    <property type="match status" value="1"/>
</dbReference>
<dbReference type="Pfam" id="PF13091">
    <property type="entry name" value="PLDc_2"/>
    <property type="match status" value="2"/>
</dbReference>
<dbReference type="HOGENOM" id="CLU_038053_0_1_11"/>
<feature type="compositionally biased region" description="Basic and acidic residues" evidence="1">
    <location>
        <begin position="393"/>
        <end position="405"/>
    </location>
</feature>
<dbReference type="KEGG" id="rrd:RradSPS_0961"/>
<proteinExistence type="predicted"/>
<dbReference type="STRING" id="42256.RradSPS_0961"/>
<dbReference type="SMART" id="SM00155">
    <property type="entry name" value="PLDc"/>
    <property type="match status" value="2"/>
</dbReference>
<sequence length="492" mass="54642">MAEISRTHADEGGPRTESLDRAFRRASEAPLRSGNRLTLLRNGPETLDEWLERIEAAERWVHLELFQFEGTGVGERFGEALSRKAREGVRVRVLYDWLGSFYVSRSFWRELRRAGVEVRVVNPPTPASPLRVVQRDHRKLLAVDGLYASTGGVSVADLWLERAPETGLPYRDTSVGVRGPAVADLERAFAGVWNLCGERLPEEELPDARDIAAAGDQDVRIIVQEPGKVRLLRTLEHLTSIVQKRMWIADAYFLSMATLTRGIIAAAQDGVDVRILVPTPATNDQPPIGTLSRAGYRQLLEAGVRIFEYGGPMMHAKTTVADGRFCRIGSTNLNFAGLVTNWELDLFAEDRTFGDRMERMFKDDLEDAREVILEPRGPGRNPRPRPESPATRAEQRVQRRPREAAPRALATATRLGRSAFEMTTREGLRRHERSVVAAASGAAFVAGLAGARFPKALAWPLSAFLGLLGLTGLLHAVRPPNEDEPSDRPERA</sequence>
<gene>
    <name evidence="3" type="ORF">RradSPS_0961</name>
    <name evidence="4" type="ORF">SIL72_06370</name>
</gene>
<dbReference type="GO" id="GO:0030572">
    <property type="term" value="F:phosphatidyltransferase activity"/>
    <property type="evidence" value="ECO:0007669"/>
    <property type="project" value="UniProtKB-ARBA"/>
</dbReference>
<dbReference type="OrthoDB" id="9762009at2"/>
<dbReference type="Proteomes" id="UP000025229">
    <property type="component" value="Chromosome"/>
</dbReference>
<evidence type="ECO:0000256" key="1">
    <source>
        <dbReference type="SAM" id="MobiDB-lite"/>
    </source>
</evidence>
<evidence type="ECO:0000313" key="3">
    <source>
        <dbReference type="EMBL" id="AHY46244.1"/>
    </source>
</evidence>
<dbReference type="EMBL" id="CP007514">
    <property type="protein sequence ID" value="AHY46244.1"/>
    <property type="molecule type" value="Genomic_DNA"/>
</dbReference>
<evidence type="ECO:0000313" key="4">
    <source>
        <dbReference type="EMBL" id="MDX5893652.1"/>
    </source>
</evidence>
<dbReference type="RefSeq" id="WP_051589378.1">
    <property type="nucleotide sequence ID" value="NZ_CP007514.1"/>
</dbReference>
<feature type="region of interest" description="Disordered" evidence="1">
    <location>
        <begin position="371"/>
        <end position="406"/>
    </location>
</feature>
<protein>
    <submittedName>
        <fullName evidence="3">Phosphatidylserine/phosphatidylglycerophosphate/ cardiolipin synthase-related enzyme</fullName>
    </submittedName>
    <submittedName>
        <fullName evidence="4">Phospholipase D-like domain-containing protein</fullName>
    </submittedName>
</protein>
<dbReference type="eggNOG" id="COG1502">
    <property type="taxonomic scope" value="Bacteria"/>
</dbReference>
<name>A0A023X2F5_RUBRA</name>
<reference evidence="3 5" key="1">
    <citation type="submission" date="2014-03" db="EMBL/GenBank/DDBJ databases">
        <title>Complete genome sequence of the Radio-Resistant Rubrobacter radiotolerans RSPS-4.</title>
        <authorList>
            <person name="Egas C.C."/>
            <person name="Barroso C.C."/>
            <person name="Froufe H.J.C."/>
            <person name="Pacheco J.J."/>
            <person name="Albuquerque L.L."/>
            <person name="da Costa M.M.S."/>
        </authorList>
    </citation>
    <scope>NUCLEOTIDE SEQUENCE [LARGE SCALE GENOMIC DNA]</scope>
    <source>
        <strain evidence="3 5">RSPS-4</strain>
    </source>
</reference>
<accession>A0A023X2F5</accession>
<dbReference type="GO" id="GO:0032049">
    <property type="term" value="P:cardiolipin biosynthetic process"/>
    <property type="evidence" value="ECO:0007669"/>
    <property type="project" value="UniProtKB-ARBA"/>
</dbReference>
<dbReference type="InterPro" id="IPR025202">
    <property type="entry name" value="PLD-like_dom"/>
</dbReference>
<reference evidence="4" key="2">
    <citation type="submission" date="2023-11" db="EMBL/GenBank/DDBJ databases">
        <title>MicrobeMod: A computational toolkit for identifying prokaryotic methylation and restriction-modification with nanopore sequencing.</title>
        <authorList>
            <person name="Crits-Christoph A."/>
            <person name="Kang S.C."/>
            <person name="Lee H."/>
            <person name="Ostrov N."/>
        </authorList>
    </citation>
    <scope>NUCLEOTIDE SEQUENCE</scope>
    <source>
        <strain evidence="4">ATCC 51242</strain>
    </source>
</reference>
<dbReference type="EMBL" id="JAWXXX010000001">
    <property type="protein sequence ID" value="MDX5893652.1"/>
    <property type="molecule type" value="Genomic_DNA"/>
</dbReference>
<dbReference type="Proteomes" id="UP001281130">
    <property type="component" value="Unassembled WGS sequence"/>
</dbReference>
<dbReference type="AlphaFoldDB" id="A0A023X2F5"/>
<organism evidence="3 5">
    <name type="scientific">Rubrobacter radiotolerans</name>
    <name type="common">Arthrobacter radiotolerans</name>
    <dbReference type="NCBI Taxonomy" id="42256"/>
    <lineage>
        <taxon>Bacteria</taxon>
        <taxon>Bacillati</taxon>
        <taxon>Actinomycetota</taxon>
        <taxon>Rubrobacteria</taxon>
        <taxon>Rubrobacterales</taxon>
        <taxon>Rubrobacteraceae</taxon>
        <taxon>Rubrobacter</taxon>
    </lineage>
</organism>
<evidence type="ECO:0000259" key="2">
    <source>
        <dbReference type="PROSITE" id="PS50035"/>
    </source>
</evidence>
<dbReference type="PANTHER" id="PTHR21248:SF22">
    <property type="entry name" value="PHOSPHOLIPASE D"/>
    <property type="match status" value="1"/>
</dbReference>
<keyword evidence="5" id="KW-1185">Reference proteome</keyword>
<dbReference type="InterPro" id="IPR001736">
    <property type="entry name" value="PLipase_D/transphosphatidylase"/>
</dbReference>
<dbReference type="Gene3D" id="3.30.870.10">
    <property type="entry name" value="Endonuclease Chain A"/>
    <property type="match status" value="2"/>
</dbReference>
<dbReference type="CDD" id="cd09110">
    <property type="entry name" value="PLDc_CLS_1"/>
    <property type="match status" value="1"/>
</dbReference>
<evidence type="ECO:0000313" key="5">
    <source>
        <dbReference type="Proteomes" id="UP000025229"/>
    </source>
</evidence>
<feature type="domain" description="PLD phosphodiesterase" evidence="2">
    <location>
        <begin position="310"/>
        <end position="337"/>
    </location>
</feature>
<dbReference type="SUPFAM" id="SSF56024">
    <property type="entry name" value="Phospholipase D/nuclease"/>
    <property type="match status" value="2"/>
</dbReference>
<dbReference type="PROSITE" id="PS50035">
    <property type="entry name" value="PLD"/>
    <property type="match status" value="1"/>
</dbReference>